<evidence type="ECO:0000313" key="1">
    <source>
        <dbReference type="EMBL" id="EGG16027.1"/>
    </source>
</evidence>
<dbReference type="InterPro" id="IPR016181">
    <property type="entry name" value="Acyl_CoA_acyltransferase"/>
</dbReference>
<dbReference type="OrthoDB" id="19024at2759"/>
<reference evidence="2" key="1">
    <citation type="journal article" date="2011" name="Genome Res.">
        <title>Phylogeny-wide analysis of social amoeba genomes highlights ancient origins for complex intercellular communication.</title>
        <authorList>
            <person name="Heidel A.J."/>
            <person name="Lawal H.M."/>
            <person name="Felder M."/>
            <person name="Schilde C."/>
            <person name="Helps N.R."/>
            <person name="Tunggal B."/>
            <person name="Rivero F."/>
            <person name="John U."/>
            <person name="Schleicher M."/>
            <person name="Eichinger L."/>
            <person name="Platzer M."/>
            <person name="Noegel A.A."/>
            <person name="Schaap P."/>
            <person name="Gloeckner G."/>
        </authorList>
    </citation>
    <scope>NUCLEOTIDE SEQUENCE [LARGE SCALE GENOMIC DNA]</scope>
    <source>
        <strain evidence="2">SH3</strain>
    </source>
</reference>
<dbReference type="AlphaFoldDB" id="F4Q8C7"/>
<protein>
    <submittedName>
        <fullName evidence="1">Uncharacterized protein</fullName>
    </submittedName>
</protein>
<dbReference type="KEGG" id="dfa:DFA_09699"/>
<organism evidence="1 2">
    <name type="scientific">Cavenderia fasciculata</name>
    <name type="common">Slime mold</name>
    <name type="synonym">Dictyostelium fasciculatum</name>
    <dbReference type="NCBI Taxonomy" id="261658"/>
    <lineage>
        <taxon>Eukaryota</taxon>
        <taxon>Amoebozoa</taxon>
        <taxon>Evosea</taxon>
        <taxon>Eumycetozoa</taxon>
        <taxon>Dictyostelia</taxon>
        <taxon>Acytosteliales</taxon>
        <taxon>Cavenderiaceae</taxon>
        <taxon>Cavenderia</taxon>
    </lineage>
</organism>
<dbReference type="SUPFAM" id="SSF55729">
    <property type="entry name" value="Acyl-CoA N-acyltransferases (Nat)"/>
    <property type="match status" value="1"/>
</dbReference>
<proteinExistence type="predicted"/>
<accession>F4Q8C7</accession>
<evidence type="ECO:0000313" key="2">
    <source>
        <dbReference type="Proteomes" id="UP000007797"/>
    </source>
</evidence>
<name>F4Q8C7_CACFS</name>
<dbReference type="EMBL" id="GL883025">
    <property type="protein sequence ID" value="EGG16027.1"/>
    <property type="molecule type" value="Genomic_DNA"/>
</dbReference>
<gene>
    <name evidence="1" type="ORF">DFA_09699</name>
</gene>
<dbReference type="GeneID" id="14867924"/>
<dbReference type="Proteomes" id="UP000007797">
    <property type="component" value="Unassembled WGS sequence"/>
</dbReference>
<dbReference type="RefSeq" id="XP_004352352.1">
    <property type="nucleotide sequence ID" value="XM_004352300.1"/>
</dbReference>
<sequence>MENNNNKILNSNRFSIREYDSIKDCVSISKISRIPFSSDVNAMEGVSQPISPEIRPKLSKKSRVVVATDNQNGQTIGSYSCNIKDVMVGGSKKRLYYMFDVNVDPNYRGMSITKNYLTDLFSLLKKDKKSDSIMMMSTTRTNVPMLKSAASFAVNPIFNQHQYAWKLEGPAALESMPSDCSNLKVWTERDTNAIKKHWSKGLGKFNFIPSNFDDLLVFNQRFHCTTYVASMNRGDRNIEASVSVWDQDLIFTLKTKSESTQRHRQLYSCYSIGGTEDEKDWLFRYLLKRVHNNQYSQGINYLFIGLSETDPIRKHFPLIPTIKDLDFVALCHFQSPDTEKLINECMATNQPIWNDPRDYGILLLYPNPTTTTTTIISQSEIPLPLPLPSIQQPLVIQLPVKATQNKSIISVVPKKNPHFASIRSGILRRVNSFETLDRYMITTAF</sequence>
<dbReference type="Gene3D" id="3.40.630.30">
    <property type="match status" value="1"/>
</dbReference>
<keyword evidence="2" id="KW-1185">Reference proteome</keyword>